<dbReference type="EMBL" id="CP001056">
    <property type="protein sequence ID" value="ACD22029.1"/>
    <property type="molecule type" value="Genomic_DNA"/>
</dbReference>
<evidence type="ECO:0000313" key="1">
    <source>
        <dbReference type="EMBL" id="ACD22029.1"/>
    </source>
</evidence>
<accession>B2TKY9</accession>
<gene>
    <name evidence="1" type="ordered locus">CLL_A1675</name>
</gene>
<protein>
    <submittedName>
        <fullName evidence="1">Uncharacterized protein</fullName>
    </submittedName>
</protein>
<reference evidence="1" key="2">
    <citation type="submission" date="2009-08" db="EMBL/GenBank/DDBJ databases">
        <authorList>
            <person name="Shrivastava S."/>
            <person name="Brinkac L.M."/>
            <person name="Dodson R.J."/>
            <person name="Harkins D.M."/>
            <person name="Durkin A.S."/>
            <person name="Sutton G."/>
        </authorList>
    </citation>
    <scope>NUCLEOTIDE SEQUENCE</scope>
    <source>
        <strain evidence="1">Eklund 17B</strain>
    </source>
</reference>
<reference evidence="1" key="1">
    <citation type="submission" date="2009-06" db="EMBL/GenBank/DDBJ databases">
        <authorList>
            <consortium name="US DOE Joint Genome Institute (JGI-PGF)"/>
            <person name="Lucas S."/>
            <person name="Copeland A."/>
            <person name="Lapidus A."/>
            <person name="Glavina del Rio T."/>
            <person name="Dalin E."/>
            <person name="Tice H."/>
            <person name="Bruce D."/>
            <person name="Goodwin L."/>
            <person name="Pitluck S."/>
            <person name="Kyrpides N."/>
            <person name="Mavromatis K."/>
            <person name="Ivanova N."/>
            <person name="Saunders E."/>
            <person name="Brettin T."/>
            <person name="Detter J.C."/>
            <person name="Han C."/>
            <person name="Larimer F."/>
            <person name="Land M."/>
            <person name="Hauser L."/>
            <person name="Markowitz V."/>
            <person name="Cheng J.-F."/>
            <person name="Hugenholtz P."/>
            <person name="Woyke T."/>
            <person name="Wu D."/>
            <person name="Gronow S."/>
            <person name="Klenk H.-P."/>
            <person name="Eisen J.A."/>
        </authorList>
    </citation>
    <scope>NUCLEOTIDE SEQUENCE</scope>
    <source>
        <strain evidence="1">Eklund 17B</strain>
    </source>
</reference>
<name>B2TKY9_CLOBB</name>
<dbReference type="HOGENOM" id="CLU_3097237_0_0_9"/>
<dbReference type="KEGG" id="cbk:CLL_A1675"/>
<sequence length="51" mass="6061">MTCLPTPILSFSIYYSNFKFCVLLFENNFYTNTQIFLIIRVIINQHPQSIN</sequence>
<proteinExistence type="predicted"/>
<organism evidence="1">
    <name type="scientific">Clostridium botulinum (strain Eklund 17B / Type B)</name>
    <dbReference type="NCBI Taxonomy" id="935198"/>
    <lineage>
        <taxon>Bacteria</taxon>
        <taxon>Bacillati</taxon>
        <taxon>Bacillota</taxon>
        <taxon>Clostridia</taxon>
        <taxon>Eubacteriales</taxon>
        <taxon>Clostridiaceae</taxon>
        <taxon>Clostridium</taxon>
    </lineage>
</organism>
<dbReference type="AlphaFoldDB" id="B2TKY9"/>